<evidence type="ECO:0000313" key="2">
    <source>
        <dbReference type="Proteomes" id="UP000298030"/>
    </source>
</evidence>
<name>A0A4Y7SGV1_COPMI</name>
<dbReference type="EMBL" id="QPFP01000121">
    <property type="protein sequence ID" value="TEB21113.1"/>
    <property type="molecule type" value="Genomic_DNA"/>
</dbReference>
<organism evidence="1 2">
    <name type="scientific">Coprinellus micaceus</name>
    <name type="common">Glistening ink-cap mushroom</name>
    <name type="synonym">Coprinus micaceus</name>
    <dbReference type="NCBI Taxonomy" id="71717"/>
    <lineage>
        <taxon>Eukaryota</taxon>
        <taxon>Fungi</taxon>
        <taxon>Dikarya</taxon>
        <taxon>Basidiomycota</taxon>
        <taxon>Agaricomycotina</taxon>
        <taxon>Agaricomycetes</taxon>
        <taxon>Agaricomycetidae</taxon>
        <taxon>Agaricales</taxon>
        <taxon>Agaricineae</taxon>
        <taxon>Psathyrellaceae</taxon>
        <taxon>Coprinellus</taxon>
    </lineage>
</organism>
<proteinExistence type="predicted"/>
<reference evidence="1 2" key="1">
    <citation type="journal article" date="2019" name="Nat. Ecol. Evol.">
        <title>Megaphylogeny resolves global patterns of mushroom evolution.</title>
        <authorList>
            <person name="Varga T."/>
            <person name="Krizsan K."/>
            <person name="Foldi C."/>
            <person name="Dima B."/>
            <person name="Sanchez-Garcia M."/>
            <person name="Sanchez-Ramirez S."/>
            <person name="Szollosi G.J."/>
            <person name="Szarkandi J.G."/>
            <person name="Papp V."/>
            <person name="Albert L."/>
            <person name="Andreopoulos W."/>
            <person name="Angelini C."/>
            <person name="Antonin V."/>
            <person name="Barry K.W."/>
            <person name="Bougher N.L."/>
            <person name="Buchanan P."/>
            <person name="Buyck B."/>
            <person name="Bense V."/>
            <person name="Catcheside P."/>
            <person name="Chovatia M."/>
            <person name="Cooper J."/>
            <person name="Damon W."/>
            <person name="Desjardin D."/>
            <person name="Finy P."/>
            <person name="Geml J."/>
            <person name="Haridas S."/>
            <person name="Hughes K."/>
            <person name="Justo A."/>
            <person name="Karasinski D."/>
            <person name="Kautmanova I."/>
            <person name="Kiss B."/>
            <person name="Kocsube S."/>
            <person name="Kotiranta H."/>
            <person name="LaButti K.M."/>
            <person name="Lechner B.E."/>
            <person name="Liimatainen K."/>
            <person name="Lipzen A."/>
            <person name="Lukacs Z."/>
            <person name="Mihaltcheva S."/>
            <person name="Morgado L.N."/>
            <person name="Niskanen T."/>
            <person name="Noordeloos M.E."/>
            <person name="Ohm R.A."/>
            <person name="Ortiz-Santana B."/>
            <person name="Ovrebo C."/>
            <person name="Racz N."/>
            <person name="Riley R."/>
            <person name="Savchenko A."/>
            <person name="Shiryaev A."/>
            <person name="Soop K."/>
            <person name="Spirin V."/>
            <person name="Szebenyi C."/>
            <person name="Tomsovsky M."/>
            <person name="Tulloss R.E."/>
            <person name="Uehling J."/>
            <person name="Grigoriev I.V."/>
            <person name="Vagvolgyi C."/>
            <person name="Papp T."/>
            <person name="Martin F.M."/>
            <person name="Miettinen O."/>
            <person name="Hibbett D.S."/>
            <person name="Nagy L.G."/>
        </authorList>
    </citation>
    <scope>NUCLEOTIDE SEQUENCE [LARGE SCALE GENOMIC DNA]</scope>
    <source>
        <strain evidence="1 2">FP101781</strain>
    </source>
</reference>
<gene>
    <name evidence="1" type="ORF">FA13DRAFT_168653</name>
</gene>
<protein>
    <submittedName>
        <fullName evidence="1">Uncharacterized protein</fullName>
    </submittedName>
</protein>
<dbReference type="AlphaFoldDB" id="A0A4Y7SGV1"/>
<keyword evidence="2" id="KW-1185">Reference proteome</keyword>
<dbReference type="Proteomes" id="UP000298030">
    <property type="component" value="Unassembled WGS sequence"/>
</dbReference>
<comment type="caution">
    <text evidence="1">The sequence shown here is derived from an EMBL/GenBank/DDBJ whole genome shotgun (WGS) entry which is preliminary data.</text>
</comment>
<evidence type="ECO:0000313" key="1">
    <source>
        <dbReference type="EMBL" id="TEB21113.1"/>
    </source>
</evidence>
<accession>A0A4Y7SGV1</accession>
<sequence length="165" mass="18514">MKNVSAKVNAFSRRCVERLAGVFSSRLLEWTKFYRLVDDEDPTKIDVSIPLHLVFITCQMGRLDRRFSRALRGVAFPRHVVETALKCWGLPASTSSGESRSSFATELPSRIFVSSRHQAYHALRTLPDLLEAGVLETIVSDLQVPIEGEGVYKWDVAKGLTALYS</sequence>